<reference evidence="5 6" key="1">
    <citation type="submission" date="2018-10" db="EMBL/GenBank/DDBJ databases">
        <title>Draft genome sequence of Aquitalea MWU14-2217 isolated from a wild cranberry bog in Provincetown, Massachusetts.</title>
        <authorList>
            <person name="Ebadzadsahrai G."/>
            <person name="Soby S."/>
        </authorList>
    </citation>
    <scope>NUCLEOTIDE SEQUENCE [LARGE SCALE GENOMIC DNA]</scope>
    <source>
        <strain evidence="5 6">MWU14-2217</strain>
    </source>
</reference>
<dbReference type="SUPFAM" id="SSF51206">
    <property type="entry name" value="cAMP-binding domain-like"/>
    <property type="match status" value="1"/>
</dbReference>
<dbReference type="PROSITE" id="PS51371">
    <property type="entry name" value="CBS"/>
    <property type="match status" value="1"/>
</dbReference>
<dbReference type="InterPro" id="IPR000595">
    <property type="entry name" value="cNMP-bd_dom"/>
</dbReference>
<evidence type="ECO:0000256" key="1">
    <source>
        <dbReference type="ARBA" id="ARBA00023122"/>
    </source>
</evidence>
<evidence type="ECO:0000256" key="2">
    <source>
        <dbReference type="PROSITE-ProRule" id="PRU00703"/>
    </source>
</evidence>
<dbReference type="AlphaFoldDB" id="A0A454JNM5"/>
<proteinExistence type="predicted"/>
<evidence type="ECO:0000313" key="5">
    <source>
        <dbReference type="EMBL" id="RMD01969.1"/>
    </source>
</evidence>
<protein>
    <submittedName>
        <fullName evidence="5">CBS domain-containing protein</fullName>
    </submittedName>
</protein>
<dbReference type="CDD" id="cd05401">
    <property type="entry name" value="NT_GlnE_GlnD_like"/>
    <property type="match status" value="1"/>
</dbReference>
<name>A0A454JNM5_9NEIS</name>
<dbReference type="SMART" id="SM00100">
    <property type="entry name" value="cNMP"/>
    <property type="match status" value="1"/>
</dbReference>
<dbReference type="Gene3D" id="3.10.580.10">
    <property type="entry name" value="CBS-domain"/>
    <property type="match status" value="1"/>
</dbReference>
<dbReference type="Pfam" id="PF00027">
    <property type="entry name" value="cNMP_binding"/>
    <property type="match status" value="1"/>
</dbReference>
<comment type="caution">
    <text evidence="5">The sequence shown here is derived from an EMBL/GenBank/DDBJ whole genome shotgun (WGS) entry which is preliminary data.</text>
</comment>
<dbReference type="InterPro" id="IPR018490">
    <property type="entry name" value="cNMP-bd_dom_sf"/>
</dbReference>
<dbReference type="PANTHER" id="PTHR43080">
    <property type="entry name" value="CBS DOMAIN-CONTAINING PROTEIN CBSX3, MITOCHONDRIAL"/>
    <property type="match status" value="1"/>
</dbReference>
<dbReference type="Proteomes" id="UP000274139">
    <property type="component" value="Unassembled WGS sequence"/>
</dbReference>
<dbReference type="CDD" id="cd00038">
    <property type="entry name" value="CAP_ED"/>
    <property type="match status" value="1"/>
</dbReference>
<dbReference type="PROSITE" id="PS50042">
    <property type="entry name" value="CNMP_BINDING_3"/>
    <property type="match status" value="1"/>
</dbReference>
<dbReference type="SMART" id="SM00116">
    <property type="entry name" value="CBS"/>
    <property type="match status" value="2"/>
</dbReference>
<keyword evidence="6" id="KW-1185">Reference proteome</keyword>
<dbReference type="Gene3D" id="2.60.120.10">
    <property type="entry name" value="Jelly Rolls"/>
    <property type="match status" value="1"/>
</dbReference>
<feature type="domain" description="Cyclic nucleotide-binding" evidence="3">
    <location>
        <begin position="46"/>
        <end position="143"/>
    </location>
</feature>
<dbReference type="InterPro" id="IPR046342">
    <property type="entry name" value="CBS_dom_sf"/>
</dbReference>
<dbReference type="Pfam" id="PF03445">
    <property type="entry name" value="DUF294"/>
    <property type="match status" value="1"/>
</dbReference>
<dbReference type="Pfam" id="PF00571">
    <property type="entry name" value="CBS"/>
    <property type="match status" value="2"/>
</dbReference>
<dbReference type="InterPro" id="IPR018821">
    <property type="entry name" value="DUF294_put_nucleoTrafse_sb-bd"/>
</dbReference>
<sequence>MGGFPQYRAGTPLTILRLPSRPSPHRSLTMPTPFPADWQALLQHEPFAAMPAEQLALLAGQARRQHYPRGASLTSPQAGPASQLFIVLEGQVLAEDIYSGQAFALLGQGEMFPLGALLAQRPVTNHYRADSDCMVLQLPLTAFVALCQQSAAFQLFCTQRLANLLSRARQLHPAALGGQGLSLHTPLAAVIQRPAVCCRPETTLRPLLQLMQQEGVGSVVITSPEQRLLGLFTLRDLLDAHLAGHGDDTPVQQLMRQPSCLLPPSALASEAMLALVQSGERHVMVCEGMTLVGIVSEHDLYRLSRLDMKEMLQRLSRCDSTAALSGVAATFRRQVLALFQQGMDANATTRLLSLFNDQLLTRLCQLHLNAAGQEEVEICWLQLGSSGRQENTLSSDQDSALVFRCNNALRQQQLAQQLPAIAQRINSALSACGIPLCRNGLMAGKPSHCLSYADWSDTVIQQLQNAAPDAGHIGLYLDLRPAWGQHKLGLELAGQLRQVASQPAVLSALSRSARRYQPPLGWSGRLQTDQNEQLDLKAAVDFFVDAARILALHAGSAASRTSERFAAAAGLPGLSASACQSFADSAQFLQELRLRHQLACQEAAARLDNLIRPAELGALDARILKETLRQARKLHAWLAQYLP</sequence>
<dbReference type="SUPFAM" id="SSF54631">
    <property type="entry name" value="CBS-domain pair"/>
    <property type="match status" value="1"/>
</dbReference>
<dbReference type="InterPro" id="IPR000644">
    <property type="entry name" value="CBS_dom"/>
</dbReference>
<dbReference type="InterPro" id="IPR014710">
    <property type="entry name" value="RmlC-like_jellyroll"/>
</dbReference>
<dbReference type="GO" id="GO:0008773">
    <property type="term" value="F:[protein-PII] uridylyltransferase activity"/>
    <property type="evidence" value="ECO:0007669"/>
    <property type="project" value="InterPro"/>
</dbReference>
<dbReference type="InterPro" id="IPR005105">
    <property type="entry name" value="GlnD_Uridyltrans_N"/>
</dbReference>
<dbReference type="EMBL" id="RFAR01000003">
    <property type="protein sequence ID" value="RMD01969.1"/>
    <property type="molecule type" value="Genomic_DNA"/>
</dbReference>
<accession>A0A454JNM5</accession>
<dbReference type="Pfam" id="PF10335">
    <property type="entry name" value="DUF294_C"/>
    <property type="match status" value="1"/>
</dbReference>
<feature type="domain" description="CBS" evidence="4">
    <location>
        <begin position="191"/>
        <end position="249"/>
    </location>
</feature>
<evidence type="ECO:0000259" key="3">
    <source>
        <dbReference type="PROSITE" id="PS50042"/>
    </source>
</evidence>
<dbReference type="InterPro" id="IPR051257">
    <property type="entry name" value="Diverse_CBS-Domain"/>
</dbReference>
<organism evidence="5 6">
    <name type="scientific">Aquitalea palustris</name>
    <dbReference type="NCBI Taxonomy" id="2480983"/>
    <lineage>
        <taxon>Bacteria</taxon>
        <taxon>Pseudomonadati</taxon>
        <taxon>Pseudomonadota</taxon>
        <taxon>Betaproteobacteria</taxon>
        <taxon>Neisseriales</taxon>
        <taxon>Chromobacteriaceae</taxon>
        <taxon>Aquitalea</taxon>
    </lineage>
</organism>
<evidence type="ECO:0000313" key="6">
    <source>
        <dbReference type="Proteomes" id="UP000274139"/>
    </source>
</evidence>
<dbReference type="PANTHER" id="PTHR43080:SF2">
    <property type="entry name" value="CBS DOMAIN-CONTAINING PROTEIN"/>
    <property type="match status" value="1"/>
</dbReference>
<keyword evidence="1 2" id="KW-0129">CBS domain</keyword>
<gene>
    <name evidence="5" type="ORF">EAY64_00770</name>
</gene>
<evidence type="ECO:0000259" key="4">
    <source>
        <dbReference type="PROSITE" id="PS51371"/>
    </source>
</evidence>